<dbReference type="SUPFAM" id="SSF54373">
    <property type="entry name" value="FAD-linked reductases, C-terminal domain"/>
    <property type="match status" value="1"/>
</dbReference>
<dbReference type="InterPro" id="IPR036188">
    <property type="entry name" value="FAD/NAD-bd_sf"/>
</dbReference>
<gene>
    <name evidence="3" type="ORF">F2Q68_00000449</name>
</gene>
<reference evidence="3" key="1">
    <citation type="submission" date="2019-12" db="EMBL/GenBank/DDBJ databases">
        <title>Genome sequencing and annotation of Brassica cretica.</title>
        <authorList>
            <person name="Studholme D.J."/>
            <person name="Sarris P.F."/>
        </authorList>
    </citation>
    <scope>NUCLEOTIDE SEQUENCE</scope>
    <source>
        <strain evidence="3">PFS-001/15</strain>
        <tissue evidence="3">Leaf</tissue>
    </source>
</reference>
<dbReference type="Pfam" id="PF01593">
    <property type="entry name" value="Amino_oxidase"/>
    <property type="match status" value="1"/>
</dbReference>
<organism evidence="3 4">
    <name type="scientific">Brassica cretica</name>
    <name type="common">Mustard</name>
    <dbReference type="NCBI Taxonomy" id="69181"/>
    <lineage>
        <taxon>Eukaryota</taxon>
        <taxon>Viridiplantae</taxon>
        <taxon>Streptophyta</taxon>
        <taxon>Embryophyta</taxon>
        <taxon>Tracheophyta</taxon>
        <taxon>Spermatophyta</taxon>
        <taxon>Magnoliopsida</taxon>
        <taxon>eudicotyledons</taxon>
        <taxon>Gunneridae</taxon>
        <taxon>Pentapetalae</taxon>
        <taxon>rosids</taxon>
        <taxon>malvids</taxon>
        <taxon>Brassicales</taxon>
        <taxon>Brassicaceae</taxon>
        <taxon>Brassiceae</taxon>
        <taxon>Brassica</taxon>
    </lineage>
</organism>
<dbReference type="Gene3D" id="3.50.50.60">
    <property type="entry name" value="FAD/NAD(P)-binding domain"/>
    <property type="match status" value="1"/>
</dbReference>
<dbReference type="InterPro" id="IPR050281">
    <property type="entry name" value="Flavin_monoamine_oxidase"/>
</dbReference>
<name>A0A8S9JA56_BRACR</name>
<dbReference type="Proteomes" id="UP000712281">
    <property type="component" value="Unassembled WGS sequence"/>
</dbReference>
<dbReference type="Gene3D" id="3.90.660.10">
    <property type="match status" value="1"/>
</dbReference>
<sequence length="161" mass="18317">MENAYPGSNILVVTLTNEQSKRVESQSDEETLKEAMSVLRDMFGPTIPYATDILVPRWWNNRFQRGSYSNYPMISDNHLQRNVKAPFGRILFTGEHTSEKFSGYVHGGYLAGMDTSKTLLEEMKQSLLLQPLLAFTESLTQTDQRSNPQMYTNVNLISGRS</sequence>
<accession>A0A8S9JA56</accession>
<dbReference type="InterPro" id="IPR002937">
    <property type="entry name" value="Amino_oxidase"/>
</dbReference>
<protein>
    <recommendedName>
        <fullName evidence="2">Amine oxidase domain-containing protein</fullName>
    </recommendedName>
</protein>
<evidence type="ECO:0000259" key="2">
    <source>
        <dbReference type="Pfam" id="PF01593"/>
    </source>
</evidence>
<evidence type="ECO:0000313" key="3">
    <source>
        <dbReference type="EMBL" id="KAF2578865.1"/>
    </source>
</evidence>
<dbReference type="EMBL" id="QGKW02001660">
    <property type="protein sequence ID" value="KAF2578865.1"/>
    <property type="molecule type" value="Genomic_DNA"/>
</dbReference>
<dbReference type="PANTHER" id="PTHR10742">
    <property type="entry name" value="FLAVIN MONOAMINE OXIDASE"/>
    <property type="match status" value="1"/>
</dbReference>
<dbReference type="AlphaFoldDB" id="A0A8S9JA56"/>
<proteinExistence type="inferred from homology"/>
<feature type="domain" description="Amine oxidase" evidence="2">
    <location>
        <begin position="6"/>
        <end position="117"/>
    </location>
</feature>
<comment type="caution">
    <text evidence="3">The sequence shown here is derived from an EMBL/GenBank/DDBJ whole genome shotgun (WGS) entry which is preliminary data.</text>
</comment>
<evidence type="ECO:0000313" key="4">
    <source>
        <dbReference type="Proteomes" id="UP000712281"/>
    </source>
</evidence>
<evidence type="ECO:0000256" key="1">
    <source>
        <dbReference type="ARBA" id="ARBA00005995"/>
    </source>
</evidence>
<dbReference type="GO" id="GO:0006598">
    <property type="term" value="P:polyamine catabolic process"/>
    <property type="evidence" value="ECO:0007669"/>
    <property type="project" value="TreeGrafter"/>
</dbReference>
<comment type="similarity">
    <text evidence="1">Belongs to the flavin monoamine oxidase family.</text>
</comment>
<dbReference type="GO" id="GO:0046592">
    <property type="term" value="F:polyamine oxidase activity"/>
    <property type="evidence" value="ECO:0007669"/>
    <property type="project" value="TreeGrafter"/>
</dbReference>
<dbReference type="PANTHER" id="PTHR10742:SF368">
    <property type="entry name" value="POLYAMINE OXIDASE 1"/>
    <property type="match status" value="1"/>
</dbReference>